<organism evidence="2 3">
    <name type="scientific">Pseudaquabacterium inlustre</name>
    <dbReference type="NCBI Taxonomy" id="2984192"/>
    <lineage>
        <taxon>Bacteria</taxon>
        <taxon>Pseudomonadati</taxon>
        <taxon>Pseudomonadota</taxon>
        <taxon>Betaproteobacteria</taxon>
        <taxon>Burkholderiales</taxon>
        <taxon>Sphaerotilaceae</taxon>
        <taxon>Pseudaquabacterium</taxon>
    </lineage>
</organism>
<dbReference type="PROSITE" id="PS50104">
    <property type="entry name" value="TIR"/>
    <property type="match status" value="1"/>
</dbReference>
<accession>A0ABU9CFW2</accession>
<proteinExistence type="predicted"/>
<gene>
    <name evidence="2" type="ORF">AACH10_05100</name>
</gene>
<feature type="domain" description="TIR" evidence="1">
    <location>
        <begin position="106"/>
        <end position="250"/>
    </location>
</feature>
<evidence type="ECO:0000259" key="1">
    <source>
        <dbReference type="PROSITE" id="PS50104"/>
    </source>
</evidence>
<name>A0ABU9CFW2_9BURK</name>
<evidence type="ECO:0000313" key="3">
    <source>
        <dbReference type="Proteomes" id="UP001365405"/>
    </source>
</evidence>
<protein>
    <submittedName>
        <fullName evidence="2">Toll/interleukin-1 receptor domain-containing protein</fullName>
    </submittedName>
</protein>
<dbReference type="InterPro" id="IPR000157">
    <property type="entry name" value="TIR_dom"/>
</dbReference>
<dbReference type="Pfam" id="PF13676">
    <property type="entry name" value="TIR_2"/>
    <property type="match status" value="1"/>
</dbReference>
<dbReference type="Proteomes" id="UP001365405">
    <property type="component" value="Unassembled WGS sequence"/>
</dbReference>
<sequence>MPPDSASDAALAAPPMPADPYALVYTDSGRASRKALPPGALAALPDVVDALADNPDGFPGRTRPISRNGSIRVYSHPAPAFQVTFEVDSERRVLYLQHFVAPQVQATRPVFISYSHQDSAWLAKLKQFLQPLEDRELIRVWDDTEIAVGADWLSEIRAQLASARVAVFLVTQSFLASPFIRNEELPALLKAAQDRGCLIFWIAVSTSTFEDSPLAKIQGANPPGQPLDLLPEPEQNRVLAELYRKLKDAVAPG</sequence>
<reference evidence="2 3" key="1">
    <citation type="submission" date="2024-04" db="EMBL/GenBank/DDBJ databases">
        <title>Novel species of the genus Ideonella isolated from streams.</title>
        <authorList>
            <person name="Lu H."/>
        </authorList>
    </citation>
    <scope>NUCLEOTIDE SEQUENCE [LARGE SCALE GENOMIC DNA]</scope>
    <source>
        <strain evidence="2 3">DXS22W</strain>
    </source>
</reference>
<evidence type="ECO:0000313" key="2">
    <source>
        <dbReference type="EMBL" id="MEK8049609.1"/>
    </source>
</evidence>
<dbReference type="Gene3D" id="3.40.50.10140">
    <property type="entry name" value="Toll/interleukin-1 receptor homology (TIR) domain"/>
    <property type="match status" value="1"/>
</dbReference>
<dbReference type="RefSeq" id="WP_341409289.1">
    <property type="nucleotide sequence ID" value="NZ_JBBUTH010000002.1"/>
</dbReference>
<keyword evidence="2" id="KW-0675">Receptor</keyword>
<dbReference type="InterPro" id="IPR035897">
    <property type="entry name" value="Toll_tir_struct_dom_sf"/>
</dbReference>
<comment type="caution">
    <text evidence="2">The sequence shown here is derived from an EMBL/GenBank/DDBJ whole genome shotgun (WGS) entry which is preliminary data.</text>
</comment>
<dbReference type="EMBL" id="JBBUTH010000002">
    <property type="protein sequence ID" value="MEK8049609.1"/>
    <property type="molecule type" value="Genomic_DNA"/>
</dbReference>
<dbReference type="SUPFAM" id="SSF52200">
    <property type="entry name" value="Toll/Interleukin receptor TIR domain"/>
    <property type="match status" value="1"/>
</dbReference>
<keyword evidence="3" id="KW-1185">Reference proteome</keyword>